<protein>
    <recommendedName>
        <fullName evidence="2">RIN4 pathogenic type III effector avirulence factor Avr cleavage site domain-containing protein</fullName>
    </recommendedName>
</protein>
<dbReference type="OrthoDB" id="1885368at2759"/>
<sequence>MEHRKERNEWRTVPRFGGWDHKSQRTTDYSMVFQRARVNRMQNKNDFKPENADGEPESVAQEHDQSPSVRATLTHPIN</sequence>
<name>A0A843X3Z8_COLES</name>
<reference evidence="3" key="1">
    <citation type="submission" date="2017-07" db="EMBL/GenBank/DDBJ databases">
        <title>Taro Niue Genome Assembly and Annotation.</title>
        <authorList>
            <person name="Atibalentja N."/>
            <person name="Keating K."/>
            <person name="Fields C.J."/>
        </authorList>
    </citation>
    <scope>NUCLEOTIDE SEQUENCE</scope>
    <source>
        <strain evidence="3">Niue_2</strain>
        <tissue evidence="3">Leaf</tissue>
    </source>
</reference>
<accession>A0A843X3Z8</accession>
<keyword evidence="4" id="KW-1185">Reference proteome</keyword>
<dbReference type="AlphaFoldDB" id="A0A843X3Z8"/>
<feature type="region of interest" description="Disordered" evidence="1">
    <location>
        <begin position="40"/>
        <end position="78"/>
    </location>
</feature>
<dbReference type="InterPro" id="IPR008700">
    <property type="entry name" value="TypeIII_avirulence_cleave"/>
</dbReference>
<evidence type="ECO:0000313" key="3">
    <source>
        <dbReference type="EMBL" id="MQM12004.1"/>
    </source>
</evidence>
<dbReference type="EMBL" id="NMUH01005166">
    <property type="protein sequence ID" value="MQM12004.1"/>
    <property type="molecule type" value="Genomic_DNA"/>
</dbReference>
<proteinExistence type="predicted"/>
<comment type="caution">
    <text evidence="3">The sequence shown here is derived from an EMBL/GenBank/DDBJ whole genome shotgun (WGS) entry which is preliminary data.</text>
</comment>
<dbReference type="Proteomes" id="UP000652761">
    <property type="component" value="Unassembled WGS sequence"/>
</dbReference>
<feature type="non-terminal residue" evidence="3">
    <location>
        <position position="1"/>
    </location>
</feature>
<organism evidence="3 4">
    <name type="scientific">Colocasia esculenta</name>
    <name type="common">Wild taro</name>
    <name type="synonym">Arum esculentum</name>
    <dbReference type="NCBI Taxonomy" id="4460"/>
    <lineage>
        <taxon>Eukaryota</taxon>
        <taxon>Viridiplantae</taxon>
        <taxon>Streptophyta</taxon>
        <taxon>Embryophyta</taxon>
        <taxon>Tracheophyta</taxon>
        <taxon>Spermatophyta</taxon>
        <taxon>Magnoliopsida</taxon>
        <taxon>Liliopsida</taxon>
        <taxon>Araceae</taxon>
        <taxon>Aroideae</taxon>
        <taxon>Colocasieae</taxon>
        <taxon>Colocasia</taxon>
    </lineage>
</organism>
<dbReference type="PANTHER" id="PTHR33882">
    <property type="entry name" value="PATHOGENIC TYPE III EFFECTOR AVIRULENCE FACTOR AVR AVRRPT-CLEAVAGE: CLEAVAGE SITE PROTEIN"/>
    <property type="match status" value="1"/>
</dbReference>
<feature type="domain" description="RIN4 pathogenic type III effector avirulence factor Avr cleavage site" evidence="2">
    <location>
        <begin position="9"/>
        <end position="41"/>
    </location>
</feature>
<dbReference type="Pfam" id="PF05627">
    <property type="entry name" value="AvrRpt-cleavage"/>
    <property type="match status" value="1"/>
</dbReference>
<gene>
    <name evidence="3" type="ORF">Taro_044914</name>
</gene>
<feature type="compositionally biased region" description="Polar residues" evidence="1">
    <location>
        <begin position="66"/>
        <end position="78"/>
    </location>
</feature>
<dbReference type="PANTHER" id="PTHR33882:SF11">
    <property type="entry name" value="RPM1-INTERACTING PROTEIN 4 (RIN4) FAMILY PROTEIN"/>
    <property type="match status" value="1"/>
</dbReference>
<evidence type="ECO:0000256" key="1">
    <source>
        <dbReference type="SAM" id="MobiDB-lite"/>
    </source>
</evidence>
<evidence type="ECO:0000259" key="2">
    <source>
        <dbReference type="Pfam" id="PF05627"/>
    </source>
</evidence>
<evidence type="ECO:0000313" key="4">
    <source>
        <dbReference type="Proteomes" id="UP000652761"/>
    </source>
</evidence>